<evidence type="ECO:0000256" key="5">
    <source>
        <dbReference type="ARBA" id="ARBA00023136"/>
    </source>
</evidence>
<dbReference type="EMBL" id="CP019698">
    <property type="protein sequence ID" value="AQS59216.1"/>
    <property type="molecule type" value="Genomic_DNA"/>
</dbReference>
<feature type="transmembrane region" description="Helical" evidence="6">
    <location>
        <begin position="16"/>
        <end position="35"/>
    </location>
</feature>
<dbReference type="GO" id="GO:0005886">
    <property type="term" value="C:plasma membrane"/>
    <property type="evidence" value="ECO:0007669"/>
    <property type="project" value="UniProtKB-SubCell"/>
</dbReference>
<dbReference type="InterPro" id="IPR051449">
    <property type="entry name" value="ABC-2_transporter_component"/>
</dbReference>
<feature type="transmembrane region" description="Helical" evidence="6">
    <location>
        <begin position="206"/>
        <end position="228"/>
    </location>
</feature>
<evidence type="ECO:0000313" key="9">
    <source>
        <dbReference type="Proteomes" id="UP000189464"/>
    </source>
</evidence>
<dbReference type="Pfam" id="PF12698">
    <property type="entry name" value="ABC2_membrane_3"/>
    <property type="match status" value="1"/>
</dbReference>
<comment type="subcellular location">
    <subcellularLocation>
        <location evidence="1">Cell membrane</location>
        <topology evidence="1">Multi-pass membrane protein</topology>
    </subcellularLocation>
</comment>
<dbReference type="PANTHER" id="PTHR30294">
    <property type="entry name" value="MEMBRANE COMPONENT OF ABC TRANSPORTER YHHJ-RELATED"/>
    <property type="match status" value="1"/>
</dbReference>
<keyword evidence="9" id="KW-1185">Reference proteome</keyword>
<dbReference type="AlphaFoldDB" id="A0A1S6IWR8"/>
<keyword evidence="2" id="KW-1003">Cell membrane</keyword>
<evidence type="ECO:0000313" key="8">
    <source>
        <dbReference type="EMBL" id="AQS59216.1"/>
    </source>
</evidence>
<dbReference type="InterPro" id="IPR013525">
    <property type="entry name" value="ABC2_TM"/>
</dbReference>
<accession>A0A1S6IWR8</accession>
<dbReference type="GO" id="GO:0140359">
    <property type="term" value="F:ABC-type transporter activity"/>
    <property type="evidence" value="ECO:0007669"/>
    <property type="project" value="InterPro"/>
</dbReference>
<evidence type="ECO:0000259" key="7">
    <source>
        <dbReference type="Pfam" id="PF12698"/>
    </source>
</evidence>
<dbReference type="Proteomes" id="UP000189464">
    <property type="component" value="Chromosome"/>
</dbReference>
<feature type="transmembrane region" description="Helical" evidence="6">
    <location>
        <begin position="275"/>
        <end position="294"/>
    </location>
</feature>
<keyword evidence="4 6" id="KW-1133">Transmembrane helix</keyword>
<dbReference type="RefSeq" id="WP_077714285.1">
    <property type="nucleotide sequence ID" value="NZ_CP019698.1"/>
</dbReference>
<organism evidence="8 9">
    <name type="scientific">Desulforamulus ferrireducens</name>
    <dbReference type="NCBI Taxonomy" id="1833852"/>
    <lineage>
        <taxon>Bacteria</taxon>
        <taxon>Bacillati</taxon>
        <taxon>Bacillota</taxon>
        <taxon>Clostridia</taxon>
        <taxon>Eubacteriales</taxon>
        <taxon>Peptococcaceae</taxon>
        <taxon>Desulforamulus</taxon>
    </lineage>
</organism>
<gene>
    <name evidence="8" type="ORF">B0537_09070</name>
</gene>
<protein>
    <submittedName>
        <fullName evidence="8">Multidrug ABC transporter permease</fullName>
    </submittedName>
</protein>
<name>A0A1S6IWR8_9FIRM</name>
<evidence type="ECO:0000256" key="6">
    <source>
        <dbReference type="SAM" id="Phobius"/>
    </source>
</evidence>
<evidence type="ECO:0000256" key="1">
    <source>
        <dbReference type="ARBA" id="ARBA00004651"/>
    </source>
</evidence>
<keyword evidence="5 6" id="KW-0472">Membrane</keyword>
<evidence type="ECO:0000256" key="3">
    <source>
        <dbReference type="ARBA" id="ARBA00022692"/>
    </source>
</evidence>
<reference evidence="8 9" key="1">
    <citation type="journal article" date="2016" name="Int. J. Syst. Evol. Microbiol.">
        <title>Desulfotomaculum ferrireducens sp. nov., a moderately thermophilic sulfate-reducing and dissimilatory Fe(III)-reducing bacterium isolated from compost.</title>
        <authorList>
            <person name="Yang G."/>
            <person name="Guo J."/>
            <person name="Zhuang L."/>
            <person name="Yuan Y."/>
            <person name="Zhou S."/>
        </authorList>
    </citation>
    <scope>NUCLEOTIDE SEQUENCE [LARGE SCALE GENOMIC DNA]</scope>
    <source>
        <strain evidence="8 9">GSS09</strain>
    </source>
</reference>
<sequence>MKALIDEWRFINQGKFIILILLVPLVVAAIFGYIFKNSTVNEAPLAVIDLDHSYYSRQLVNKLDASQYVNVVSVYDNYIEADLLLYNEKHSGVLYLPAGLEAAYLQGKTINMGLYLDMTLSASAGSLRTGVSEVIATENAVKSTSGPLALEQRTLYNPTNSNVMISVMLFINVIMVALFALYTLPIVARLRQEGRLQEELQQPLGIVCRLIPYAVITCASTYLVMGVLKQVGGLRFEANWLLISIPFLLYTISTGLLAMLIGWTAPNTTHASGRIVVLMLPSFLLSGGQVPVALLPELLQWVNKIIPLSLHFKFLRGMAYKGGELHYFIPELGHYLILIGVFLIGIFILMLREKPTQKQTVAEGTLSLEESSSA</sequence>
<feature type="transmembrane region" description="Helical" evidence="6">
    <location>
        <begin position="240"/>
        <end position="263"/>
    </location>
</feature>
<evidence type="ECO:0000256" key="2">
    <source>
        <dbReference type="ARBA" id="ARBA00022475"/>
    </source>
</evidence>
<feature type="domain" description="ABC-2 type transporter transmembrane" evidence="7">
    <location>
        <begin position="15"/>
        <end position="347"/>
    </location>
</feature>
<dbReference type="KEGG" id="dfg:B0537_09070"/>
<keyword evidence="3 6" id="KW-0812">Transmembrane</keyword>
<proteinExistence type="predicted"/>
<feature type="transmembrane region" description="Helical" evidence="6">
    <location>
        <begin position="332"/>
        <end position="351"/>
    </location>
</feature>
<dbReference type="STRING" id="1833852.B0537_09070"/>
<dbReference type="PANTHER" id="PTHR30294:SF29">
    <property type="entry name" value="MULTIDRUG ABC TRANSPORTER PERMEASE YBHS-RELATED"/>
    <property type="match status" value="1"/>
</dbReference>
<evidence type="ECO:0000256" key="4">
    <source>
        <dbReference type="ARBA" id="ARBA00022989"/>
    </source>
</evidence>
<dbReference type="Gene3D" id="3.40.1710.10">
    <property type="entry name" value="abc type-2 transporter like domain"/>
    <property type="match status" value="1"/>
</dbReference>
<dbReference type="OrthoDB" id="9788252at2"/>
<feature type="transmembrane region" description="Helical" evidence="6">
    <location>
        <begin position="163"/>
        <end position="185"/>
    </location>
</feature>